<evidence type="ECO:0000256" key="4">
    <source>
        <dbReference type="ARBA" id="ARBA00023136"/>
    </source>
</evidence>
<organism evidence="9 10">
    <name type="scientific">Brevundimonas viscosa</name>
    <dbReference type="NCBI Taxonomy" id="871741"/>
    <lineage>
        <taxon>Bacteria</taxon>
        <taxon>Pseudomonadati</taxon>
        <taxon>Pseudomonadota</taxon>
        <taxon>Alphaproteobacteria</taxon>
        <taxon>Caulobacterales</taxon>
        <taxon>Caulobacteraceae</taxon>
        <taxon>Brevundimonas</taxon>
    </lineage>
</organism>
<dbReference type="InterPro" id="IPR058625">
    <property type="entry name" value="MdtA-like_BSH"/>
</dbReference>
<feature type="transmembrane region" description="Helical" evidence="6">
    <location>
        <begin position="23"/>
        <end position="43"/>
    </location>
</feature>
<name>A0A1I6P7U8_9CAUL</name>
<comment type="subcellular location">
    <subcellularLocation>
        <location evidence="1">Membrane</location>
        <topology evidence="1">Single-pass membrane protein</topology>
    </subcellularLocation>
</comment>
<dbReference type="Gene3D" id="2.40.50.100">
    <property type="match status" value="1"/>
</dbReference>
<evidence type="ECO:0000259" key="7">
    <source>
        <dbReference type="Pfam" id="PF25917"/>
    </source>
</evidence>
<sequence>MSDAPSPAPSAPKEKSKPGRRRLIILVGVVVAVVALVFGWIHLRAGSVSTNDARIGAHVVAVSSEVSGRVVDLQVRAGQRVRAGQLLARIDPADSRLALERIDAEIARIEAQQSQLRAQQAAVVRRVGEQMGVSAAGVSAAQADALARQAEVAAARSAFERSRTLFERGLVAQSRFDEDQARLRAAEQNAARAEAQIAGSRAQVGVTREGSSEVEVLEAQIAALEAQKEGLRAQRGQQNLDLGRREIRAAFDGIVDQTFVDPGEFVAAGTRLLMYHNPSQVWIDANVKETDVRKISIGAPARIKIDAYPGEVFEARVSYVGGAATSQFALLPNPNPSGNFTKVTQRIPVRLEIVQQQGRLRPGMMVEAAIDVVD</sequence>
<dbReference type="RefSeq" id="WP_092307166.1">
    <property type="nucleotide sequence ID" value="NZ_FOZV01000001.1"/>
</dbReference>
<dbReference type="Gene3D" id="1.10.287.470">
    <property type="entry name" value="Helix hairpin bin"/>
    <property type="match status" value="1"/>
</dbReference>
<feature type="coiled-coil region" evidence="5">
    <location>
        <begin position="176"/>
        <end position="241"/>
    </location>
</feature>
<evidence type="ECO:0000256" key="6">
    <source>
        <dbReference type="SAM" id="Phobius"/>
    </source>
</evidence>
<accession>A0A1I6P7U8</accession>
<dbReference type="EMBL" id="FOZV01000001">
    <property type="protein sequence ID" value="SFS36259.1"/>
    <property type="molecule type" value="Genomic_DNA"/>
</dbReference>
<reference evidence="10" key="1">
    <citation type="submission" date="2016-10" db="EMBL/GenBank/DDBJ databases">
        <authorList>
            <person name="Varghese N."/>
            <person name="Submissions S."/>
        </authorList>
    </citation>
    <scope>NUCLEOTIDE SEQUENCE [LARGE SCALE GENOMIC DNA]</scope>
    <source>
        <strain evidence="10">CGMCC 1.10683</strain>
    </source>
</reference>
<dbReference type="Proteomes" id="UP000198788">
    <property type="component" value="Unassembled WGS sequence"/>
</dbReference>
<dbReference type="GO" id="GO:0055085">
    <property type="term" value="P:transmembrane transport"/>
    <property type="evidence" value="ECO:0007669"/>
    <property type="project" value="InterPro"/>
</dbReference>
<keyword evidence="4 6" id="KW-0472">Membrane</keyword>
<evidence type="ECO:0000256" key="5">
    <source>
        <dbReference type="SAM" id="Coils"/>
    </source>
</evidence>
<evidence type="ECO:0000259" key="8">
    <source>
        <dbReference type="Pfam" id="PF25954"/>
    </source>
</evidence>
<dbReference type="SUPFAM" id="SSF111369">
    <property type="entry name" value="HlyD-like secretion proteins"/>
    <property type="match status" value="2"/>
</dbReference>
<dbReference type="OrthoDB" id="9811754at2"/>
<dbReference type="Pfam" id="PF25954">
    <property type="entry name" value="Beta-barrel_RND_2"/>
    <property type="match status" value="1"/>
</dbReference>
<evidence type="ECO:0000256" key="1">
    <source>
        <dbReference type="ARBA" id="ARBA00004167"/>
    </source>
</evidence>
<keyword evidence="3 6" id="KW-1133">Transmembrane helix</keyword>
<dbReference type="AlphaFoldDB" id="A0A1I6P7U8"/>
<dbReference type="Pfam" id="PF25917">
    <property type="entry name" value="BSH_RND"/>
    <property type="match status" value="1"/>
</dbReference>
<dbReference type="GO" id="GO:0016020">
    <property type="term" value="C:membrane"/>
    <property type="evidence" value="ECO:0007669"/>
    <property type="project" value="UniProtKB-SubCell"/>
</dbReference>
<keyword evidence="2 6" id="KW-0812">Transmembrane</keyword>
<dbReference type="PANTHER" id="PTHR30386">
    <property type="entry name" value="MEMBRANE FUSION SUBUNIT OF EMRAB-TOLC MULTIDRUG EFFLUX PUMP"/>
    <property type="match status" value="1"/>
</dbReference>
<feature type="domain" description="Multidrug resistance protein MdtA-like barrel-sandwich hybrid" evidence="7">
    <location>
        <begin position="59"/>
        <end position="271"/>
    </location>
</feature>
<dbReference type="PANTHER" id="PTHR30386:SF26">
    <property type="entry name" value="TRANSPORT PROTEIN COMB"/>
    <property type="match status" value="1"/>
</dbReference>
<keyword evidence="5" id="KW-0175">Coiled coil</keyword>
<evidence type="ECO:0000313" key="10">
    <source>
        <dbReference type="Proteomes" id="UP000198788"/>
    </source>
</evidence>
<feature type="domain" description="CusB-like beta-barrel" evidence="8">
    <location>
        <begin position="280"/>
        <end position="369"/>
    </location>
</feature>
<dbReference type="InterPro" id="IPR050739">
    <property type="entry name" value="MFP"/>
</dbReference>
<evidence type="ECO:0000256" key="2">
    <source>
        <dbReference type="ARBA" id="ARBA00022692"/>
    </source>
</evidence>
<evidence type="ECO:0000313" key="9">
    <source>
        <dbReference type="EMBL" id="SFS36259.1"/>
    </source>
</evidence>
<gene>
    <name evidence="9" type="ORF">SAMN05192570_0913</name>
</gene>
<evidence type="ECO:0000256" key="3">
    <source>
        <dbReference type="ARBA" id="ARBA00022989"/>
    </source>
</evidence>
<keyword evidence="10" id="KW-1185">Reference proteome</keyword>
<proteinExistence type="predicted"/>
<dbReference type="STRING" id="871741.SAMN05192570_0913"/>
<dbReference type="Gene3D" id="2.40.30.170">
    <property type="match status" value="1"/>
</dbReference>
<protein>
    <submittedName>
        <fullName evidence="9">Membrane fusion protein, multidrug efflux system</fullName>
    </submittedName>
</protein>
<dbReference type="PRINTS" id="PR01490">
    <property type="entry name" value="RTXTOXIND"/>
</dbReference>
<dbReference type="InterPro" id="IPR058792">
    <property type="entry name" value="Beta-barrel_RND_2"/>
</dbReference>